<keyword evidence="3 5" id="KW-0808">Transferase</keyword>
<dbReference type="EC" id="2.1.1.195" evidence="5"/>
<comment type="similarity">
    <text evidence="5">Belongs to the CbiD family.</text>
</comment>
<comment type="caution">
    <text evidence="6">The sequence shown here is derived from an EMBL/GenBank/DDBJ whole genome shotgun (WGS) entry which is preliminary data.</text>
</comment>
<dbReference type="HAMAP" id="MF_00787">
    <property type="entry name" value="CbiD"/>
    <property type="match status" value="1"/>
</dbReference>
<keyword evidence="1 5" id="KW-0169">Cobalamin biosynthesis</keyword>
<dbReference type="InterPro" id="IPR002748">
    <property type="entry name" value="CbiD"/>
</dbReference>
<accession>A0ABU9VSR2</accession>
<evidence type="ECO:0000256" key="5">
    <source>
        <dbReference type="HAMAP-Rule" id="MF_00787"/>
    </source>
</evidence>
<reference evidence="6 7" key="1">
    <citation type="submission" date="2024-04" db="EMBL/GenBank/DDBJ databases">
        <title>Genome sequencing and metabolic network reconstruction of aminoacids and betaine degradation by Anoxynatronum sibiricum.</title>
        <authorList>
            <person name="Detkova E.N."/>
            <person name="Boltjanskaja Y.V."/>
            <person name="Mardanov A.V."/>
            <person name="Kevbrin V."/>
        </authorList>
    </citation>
    <scope>NUCLEOTIDE SEQUENCE [LARGE SCALE GENOMIC DNA]</scope>
    <source>
        <strain evidence="6 7">Z-7981</strain>
    </source>
</reference>
<dbReference type="EMBL" id="JBCITM010000005">
    <property type="protein sequence ID" value="MEN1760203.1"/>
    <property type="molecule type" value="Genomic_DNA"/>
</dbReference>
<comment type="pathway">
    <text evidence="5">Cofactor biosynthesis; adenosylcobalamin biosynthesis; cob(II)yrinate a,c-diamide from sirohydrochlorin (anaerobic route): step 6/10.</text>
</comment>
<dbReference type="Gene3D" id="3.30.2110.10">
    <property type="entry name" value="CbiD-like"/>
    <property type="match status" value="1"/>
</dbReference>
<dbReference type="NCBIfam" id="TIGR00312">
    <property type="entry name" value="cbiD"/>
    <property type="match status" value="1"/>
</dbReference>
<dbReference type="InterPro" id="IPR036074">
    <property type="entry name" value="CbiD_sf"/>
</dbReference>
<evidence type="ECO:0000256" key="3">
    <source>
        <dbReference type="ARBA" id="ARBA00022679"/>
    </source>
</evidence>
<evidence type="ECO:0000256" key="4">
    <source>
        <dbReference type="ARBA" id="ARBA00022691"/>
    </source>
</evidence>
<dbReference type="PANTHER" id="PTHR35863:SF1">
    <property type="entry name" value="COBALT-PRECORRIN-5B C(1)-METHYLTRANSFERASE"/>
    <property type="match status" value="1"/>
</dbReference>
<dbReference type="PIRSF" id="PIRSF026782">
    <property type="entry name" value="CbiD"/>
    <property type="match status" value="1"/>
</dbReference>
<comment type="function">
    <text evidence="5">Catalyzes the methylation of C-1 in cobalt-precorrin-5B to form cobalt-precorrin-6A.</text>
</comment>
<organism evidence="6 7">
    <name type="scientific">Anoxynatronum sibiricum</name>
    <dbReference type="NCBI Taxonomy" id="210623"/>
    <lineage>
        <taxon>Bacteria</taxon>
        <taxon>Bacillati</taxon>
        <taxon>Bacillota</taxon>
        <taxon>Clostridia</taxon>
        <taxon>Eubacteriales</taxon>
        <taxon>Clostridiaceae</taxon>
        <taxon>Anoxynatronum</taxon>
    </lineage>
</organism>
<gene>
    <name evidence="5 6" type="primary">cbiD</name>
    <name evidence="6" type="ORF">AAIG11_06955</name>
</gene>
<protein>
    <recommendedName>
        <fullName evidence="5">Cobalt-precorrin-5B C(1)-methyltransferase</fullName>
        <ecNumber evidence="5">2.1.1.195</ecNumber>
    </recommendedName>
    <alternativeName>
        <fullName evidence="5">Cobalt-precorrin-6A synthase</fullName>
    </alternativeName>
</protein>
<dbReference type="PANTHER" id="PTHR35863">
    <property type="entry name" value="COBALT-PRECORRIN-5B C(1)-METHYLTRANSFERASE"/>
    <property type="match status" value="1"/>
</dbReference>
<keyword evidence="7" id="KW-1185">Reference proteome</keyword>
<dbReference type="GO" id="GO:0008168">
    <property type="term" value="F:methyltransferase activity"/>
    <property type="evidence" value="ECO:0007669"/>
    <property type="project" value="UniProtKB-KW"/>
</dbReference>
<dbReference type="SUPFAM" id="SSF111342">
    <property type="entry name" value="CbiD-like"/>
    <property type="match status" value="1"/>
</dbReference>
<evidence type="ECO:0000256" key="1">
    <source>
        <dbReference type="ARBA" id="ARBA00022573"/>
    </source>
</evidence>
<keyword evidence="2 5" id="KW-0489">Methyltransferase</keyword>
<evidence type="ECO:0000313" key="7">
    <source>
        <dbReference type="Proteomes" id="UP001407405"/>
    </source>
</evidence>
<comment type="catalytic activity">
    <reaction evidence="5">
        <text>Co-precorrin-5B + S-adenosyl-L-methionine = Co-precorrin-6A + S-adenosyl-L-homocysteine</text>
        <dbReference type="Rhea" id="RHEA:26285"/>
        <dbReference type="ChEBI" id="CHEBI:57856"/>
        <dbReference type="ChEBI" id="CHEBI:59789"/>
        <dbReference type="ChEBI" id="CHEBI:60063"/>
        <dbReference type="ChEBI" id="CHEBI:60064"/>
        <dbReference type="EC" id="2.1.1.195"/>
    </reaction>
</comment>
<dbReference type="GO" id="GO:0032259">
    <property type="term" value="P:methylation"/>
    <property type="evidence" value="ECO:0007669"/>
    <property type="project" value="UniProtKB-KW"/>
</dbReference>
<evidence type="ECO:0000256" key="2">
    <source>
        <dbReference type="ARBA" id="ARBA00022603"/>
    </source>
</evidence>
<dbReference type="Proteomes" id="UP001407405">
    <property type="component" value="Unassembled WGS sequence"/>
</dbReference>
<keyword evidence="4 5" id="KW-0949">S-adenosyl-L-methionine</keyword>
<name>A0ABU9VSR2_9CLOT</name>
<dbReference type="Pfam" id="PF01888">
    <property type="entry name" value="CbiD"/>
    <property type="match status" value="1"/>
</dbReference>
<dbReference type="RefSeq" id="WP_343185523.1">
    <property type="nucleotide sequence ID" value="NZ_JBCITM010000005.1"/>
</dbReference>
<sequence>MSRQKNPAHLRKGYTTGACAAAAAAGAAAMLRDQQCYHSWTLELQGKPHEFRLEDPQVHPQWAACRVVKDAGDDPDITNGVSVHARVALEALDVPEVGGAEGVGGTKETPDITLVAGEGVGTVTRPGLPVAVGQPAINDAPRQMILTNVKHVLEDHSWEKPTVFQGSLSLDTSRRYTVTISIPGGEALAKRTYNPKLGVVGGLSILGTTGIVEPMSQEAWVRTLELECRMLAAAGHHRWLVVPGSHGQAFLRDQLKIHPATDPSPVIRMGNFPGTLFDEAATLGVKEVLLVGHVAKLVKIAGGIFHLHSRVADARREILAANLLLYGADISLMTKVMHSNTAEEAAGIIQAAGEKAFFDFLAHRISRAAAERTDHQVQVGTILFSYEGGLLGMCPQGRRQQEKWKEQEDTP</sequence>
<evidence type="ECO:0000313" key="6">
    <source>
        <dbReference type="EMBL" id="MEN1760203.1"/>
    </source>
</evidence>
<proteinExistence type="inferred from homology"/>